<evidence type="ECO:0000313" key="2">
    <source>
        <dbReference type="EMBL" id="TKB99037.1"/>
    </source>
</evidence>
<dbReference type="RefSeq" id="WP_136825848.1">
    <property type="nucleotide sequence ID" value="NZ_SWBP01000002.1"/>
</dbReference>
<protein>
    <submittedName>
        <fullName evidence="2">Uncharacterized protein</fullName>
    </submittedName>
</protein>
<dbReference type="OrthoDB" id="1435947at2"/>
<sequence>MKFEQIKNPTKKLAKGFAGIFVIKLVILAIILVVQSCQKESLPQSKNQLIAKQNFLNSINGSLKSFDKLTITSKSSSSGIKVNSDDYFYQNDYATVSLYSESGYSSNNSEIFFGSLFDIPNTDVGVIYNDATQSGNITPDQTLIISYDMPIQAAEQLMQPTLIEAKNYLYAQGYTESDIQEVLAADEEGPVMEESALIPAVMILVAEQENLSGSTNFNMITMFGSEARASQIGDCAGDALGVSAVAIALQSGLNTSTGKALLSKAIRKVASRSLGWIGAAIFAYEFGDCMGWWN</sequence>
<name>A0A4U1C205_9SPHI</name>
<dbReference type="AlphaFoldDB" id="A0A4U1C205"/>
<reference evidence="2 3" key="1">
    <citation type="submission" date="2019-04" db="EMBL/GenBank/DDBJ databases">
        <title>Pedobacter sp. AR-3-17 sp. nov., isolated from Arctic soil.</title>
        <authorList>
            <person name="Dahal R.H."/>
            <person name="Kim D.-U."/>
        </authorList>
    </citation>
    <scope>NUCLEOTIDE SEQUENCE [LARGE SCALE GENOMIC DNA]</scope>
    <source>
        <strain evidence="2 3">AR-3-17</strain>
    </source>
</reference>
<evidence type="ECO:0000256" key="1">
    <source>
        <dbReference type="SAM" id="Phobius"/>
    </source>
</evidence>
<keyword evidence="1" id="KW-0472">Membrane</keyword>
<dbReference type="EMBL" id="SWBP01000002">
    <property type="protein sequence ID" value="TKB99037.1"/>
    <property type="molecule type" value="Genomic_DNA"/>
</dbReference>
<feature type="transmembrane region" description="Helical" evidence="1">
    <location>
        <begin position="12"/>
        <end position="34"/>
    </location>
</feature>
<proteinExistence type="predicted"/>
<gene>
    <name evidence="2" type="ORF">FA046_07950</name>
</gene>
<accession>A0A4U1C205</accession>
<keyword evidence="1" id="KW-0812">Transmembrane</keyword>
<keyword evidence="3" id="KW-1185">Reference proteome</keyword>
<comment type="caution">
    <text evidence="2">The sequence shown here is derived from an EMBL/GenBank/DDBJ whole genome shotgun (WGS) entry which is preliminary data.</text>
</comment>
<dbReference type="Proteomes" id="UP000308181">
    <property type="component" value="Unassembled WGS sequence"/>
</dbReference>
<organism evidence="2 3">
    <name type="scientific">Pedobacter cryophilus</name>
    <dbReference type="NCBI Taxonomy" id="2571271"/>
    <lineage>
        <taxon>Bacteria</taxon>
        <taxon>Pseudomonadati</taxon>
        <taxon>Bacteroidota</taxon>
        <taxon>Sphingobacteriia</taxon>
        <taxon>Sphingobacteriales</taxon>
        <taxon>Sphingobacteriaceae</taxon>
        <taxon>Pedobacter</taxon>
    </lineage>
</organism>
<keyword evidence="1" id="KW-1133">Transmembrane helix</keyword>
<evidence type="ECO:0000313" key="3">
    <source>
        <dbReference type="Proteomes" id="UP000308181"/>
    </source>
</evidence>